<name>A0A4C1TK40_EUMVA</name>
<feature type="region of interest" description="Disordered" evidence="1">
    <location>
        <begin position="78"/>
        <end position="106"/>
    </location>
</feature>
<feature type="region of interest" description="Disordered" evidence="1">
    <location>
        <begin position="1"/>
        <end position="26"/>
    </location>
</feature>
<evidence type="ECO:0000313" key="3">
    <source>
        <dbReference type="Proteomes" id="UP000299102"/>
    </source>
</evidence>
<proteinExistence type="predicted"/>
<evidence type="ECO:0000256" key="1">
    <source>
        <dbReference type="SAM" id="MobiDB-lite"/>
    </source>
</evidence>
<evidence type="ECO:0000313" key="2">
    <source>
        <dbReference type="EMBL" id="GBP14863.1"/>
    </source>
</evidence>
<feature type="compositionally biased region" description="Basic and acidic residues" evidence="1">
    <location>
        <begin position="1"/>
        <end position="13"/>
    </location>
</feature>
<reference evidence="2 3" key="1">
    <citation type="journal article" date="2019" name="Commun. Biol.">
        <title>The bagworm genome reveals a unique fibroin gene that provides high tensile strength.</title>
        <authorList>
            <person name="Kono N."/>
            <person name="Nakamura H."/>
            <person name="Ohtoshi R."/>
            <person name="Tomita M."/>
            <person name="Numata K."/>
            <person name="Arakawa K."/>
        </authorList>
    </citation>
    <scope>NUCLEOTIDE SEQUENCE [LARGE SCALE GENOMIC DNA]</scope>
</reference>
<dbReference type="Proteomes" id="UP000299102">
    <property type="component" value="Unassembled WGS sequence"/>
</dbReference>
<feature type="compositionally biased region" description="Basic residues" evidence="1">
    <location>
        <begin position="14"/>
        <end position="26"/>
    </location>
</feature>
<comment type="caution">
    <text evidence="2">The sequence shown here is derived from an EMBL/GenBank/DDBJ whole genome shotgun (WGS) entry which is preliminary data.</text>
</comment>
<organism evidence="2 3">
    <name type="scientific">Eumeta variegata</name>
    <name type="common">Bagworm moth</name>
    <name type="synonym">Eumeta japonica</name>
    <dbReference type="NCBI Taxonomy" id="151549"/>
    <lineage>
        <taxon>Eukaryota</taxon>
        <taxon>Metazoa</taxon>
        <taxon>Ecdysozoa</taxon>
        <taxon>Arthropoda</taxon>
        <taxon>Hexapoda</taxon>
        <taxon>Insecta</taxon>
        <taxon>Pterygota</taxon>
        <taxon>Neoptera</taxon>
        <taxon>Endopterygota</taxon>
        <taxon>Lepidoptera</taxon>
        <taxon>Glossata</taxon>
        <taxon>Ditrysia</taxon>
        <taxon>Tineoidea</taxon>
        <taxon>Psychidae</taxon>
        <taxon>Oiketicinae</taxon>
        <taxon>Eumeta</taxon>
    </lineage>
</organism>
<keyword evidence="3" id="KW-1185">Reference proteome</keyword>
<protein>
    <submittedName>
        <fullName evidence="2">Uncharacterized protein</fullName>
    </submittedName>
</protein>
<sequence length="106" mass="11818">MIHFRAEPAEAARRARRPARGGRSRARISPLPLSFLPFVFTQAARIYALSAGRRVAASLIYCIINLWVGRAAGRRPSHLDANKTAIRRAEPQRATNERDGRARDIG</sequence>
<dbReference type="EMBL" id="BGZK01000067">
    <property type="protein sequence ID" value="GBP14863.1"/>
    <property type="molecule type" value="Genomic_DNA"/>
</dbReference>
<dbReference type="AlphaFoldDB" id="A0A4C1TK40"/>
<gene>
    <name evidence="2" type="ORF">EVAR_75447_1</name>
</gene>
<accession>A0A4C1TK40</accession>